<dbReference type="STRING" id="1850254.LPB137_04880"/>
<accession>A0A1P8KL00</accession>
<sequence length="196" mass="22541">MGREKTKRNLTFKPSFKEFVPENKKYNAVSTLLNEEMEAIYLMDILDLYQEEAAISMQVSRPTFTRILKNARQKLTRAIVYGNKISIEDESTSYIVAICSSNKNDFESMLATDEFIHIYKMQENDVTLIKVFENEVFINNSKPAIVLPKIFLDFNVNVFVSSKIGEGLKNSLLSKGIQAYEKQINSKKDLLTIINF</sequence>
<dbReference type="Pfam" id="PF02001">
    <property type="entry name" value="DUF134"/>
    <property type="match status" value="1"/>
</dbReference>
<dbReference type="Proteomes" id="UP000186074">
    <property type="component" value="Chromosome"/>
</dbReference>
<dbReference type="SUPFAM" id="SSF88659">
    <property type="entry name" value="Sigma3 and sigma4 domains of RNA polymerase sigma factors"/>
    <property type="match status" value="1"/>
</dbReference>
<evidence type="ECO:0000256" key="1">
    <source>
        <dbReference type="ARBA" id="ARBA00009350"/>
    </source>
</evidence>
<dbReference type="Gene3D" id="3.30.420.130">
    <property type="entry name" value="Dinitrogenase iron-molybdenum cofactor biosynthesis domain"/>
    <property type="match status" value="1"/>
</dbReference>
<dbReference type="OrthoDB" id="280278at2"/>
<evidence type="ECO:0008006" key="4">
    <source>
        <dbReference type="Google" id="ProtNLM"/>
    </source>
</evidence>
<dbReference type="InterPro" id="IPR002852">
    <property type="entry name" value="UPF0251"/>
</dbReference>
<evidence type="ECO:0000313" key="2">
    <source>
        <dbReference type="EMBL" id="APW65224.1"/>
    </source>
</evidence>
<protein>
    <recommendedName>
        <fullName evidence="4">DNA-binding protein</fullName>
    </recommendedName>
</protein>
<dbReference type="RefSeq" id="WP_076085150.1">
    <property type="nucleotide sequence ID" value="NZ_CP019070.1"/>
</dbReference>
<dbReference type="SUPFAM" id="SSF53146">
    <property type="entry name" value="Nitrogenase accessory factor-like"/>
    <property type="match status" value="1"/>
</dbReference>
<dbReference type="AlphaFoldDB" id="A0A1P8KL00"/>
<reference evidence="2 3" key="1">
    <citation type="submission" date="2017-01" db="EMBL/GenBank/DDBJ databases">
        <title>Genome sequencing of Arcobacter sp. LPB0137.</title>
        <authorList>
            <person name="Lee G.-W."/>
            <person name="Yi H."/>
        </authorList>
    </citation>
    <scope>NUCLEOTIDE SEQUENCE [LARGE SCALE GENOMIC DNA]</scope>
    <source>
        <strain evidence="2 3">LPB0137</strain>
    </source>
</reference>
<keyword evidence="3" id="KW-1185">Reference proteome</keyword>
<proteinExistence type="inferred from homology"/>
<dbReference type="EMBL" id="CP019070">
    <property type="protein sequence ID" value="APW65224.1"/>
    <property type="molecule type" value="Genomic_DNA"/>
</dbReference>
<organism evidence="2 3">
    <name type="scientific">Poseidonibacter parvus</name>
    <dbReference type="NCBI Taxonomy" id="1850254"/>
    <lineage>
        <taxon>Bacteria</taxon>
        <taxon>Pseudomonadati</taxon>
        <taxon>Campylobacterota</taxon>
        <taxon>Epsilonproteobacteria</taxon>
        <taxon>Campylobacterales</taxon>
        <taxon>Arcobacteraceae</taxon>
        <taxon>Poseidonibacter</taxon>
    </lineage>
</organism>
<dbReference type="KEGG" id="alp:LPB137_04880"/>
<comment type="similarity">
    <text evidence="1">Belongs to the UPF0251 family.</text>
</comment>
<evidence type="ECO:0000313" key="3">
    <source>
        <dbReference type="Proteomes" id="UP000186074"/>
    </source>
</evidence>
<gene>
    <name evidence="2" type="ORF">LPB137_04880</name>
</gene>
<dbReference type="InterPro" id="IPR036105">
    <property type="entry name" value="DiNase_FeMo-co_biosyn_sf"/>
</dbReference>
<dbReference type="PANTHER" id="PTHR37478:SF2">
    <property type="entry name" value="UPF0251 PROTEIN TK0562"/>
    <property type="match status" value="1"/>
</dbReference>
<dbReference type="InterPro" id="IPR013324">
    <property type="entry name" value="RNA_pol_sigma_r3/r4-like"/>
</dbReference>
<dbReference type="PANTHER" id="PTHR37478">
    <property type="match status" value="1"/>
</dbReference>
<name>A0A1P8KL00_9BACT</name>